<gene>
    <name evidence="2" type="ORF">PoB_007200600</name>
</gene>
<comment type="caution">
    <text evidence="2">The sequence shown here is derived from an EMBL/GenBank/DDBJ whole genome shotgun (WGS) entry which is preliminary data.</text>
</comment>
<feature type="region of interest" description="Disordered" evidence="1">
    <location>
        <begin position="21"/>
        <end position="60"/>
    </location>
</feature>
<dbReference type="Proteomes" id="UP000735302">
    <property type="component" value="Unassembled WGS sequence"/>
</dbReference>
<dbReference type="EMBL" id="BLXT01008064">
    <property type="protein sequence ID" value="GFO45501.1"/>
    <property type="molecule type" value="Genomic_DNA"/>
</dbReference>
<evidence type="ECO:0000313" key="3">
    <source>
        <dbReference type="Proteomes" id="UP000735302"/>
    </source>
</evidence>
<dbReference type="AlphaFoldDB" id="A0AAV4DMY4"/>
<feature type="compositionally biased region" description="Polar residues" evidence="1">
    <location>
        <begin position="27"/>
        <end position="37"/>
    </location>
</feature>
<evidence type="ECO:0000256" key="1">
    <source>
        <dbReference type="SAM" id="MobiDB-lite"/>
    </source>
</evidence>
<name>A0AAV4DMY4_9GAST</name>
<organism evidence="2 3">
    <name type="scientific">Plakobranchus ocellatus</name>
    <dbReference type="NCBI Taxonomy" id="259542"/>
    <lineage>
        <taxon>Eukaryota</taxon>
        <taxon>Metazoa</taxon>
        <taxon>Spiralia</taxon>
        <taxon>Lophotrochozoa</taxon>
        <taxon>Mollusca</taxon>
        <taxon>Gastropoda</taxon>
        <taxon>Heterobranchia</taxon>
        <taxon>Euthyneura</taxon>
        <taxon>Panpulmonata</taxon>
        <taxon>Sacoglossa</taxon>
        <taxon>Placobranchoidea</taxon>
        <taxon>Plakobranchidae</taxon>
        <taxon>Plakobranchus</taxon>
    </lineage>
</organism>
<proteinExistence type="predicted"/>
<evidence type="ECO:0000313" key="2">
    <source>
        <dbReference type="EMBL" id="GFO45501.1"/>
    </source>
</evidence>
<reference evidence="2 3" key="1">
    <citation type="journal article" date="2021" name="Elife">
        <title>Chloroplast acquisition without the gene transfer in kleptoplastic sea slugs, Plakobranchus ocellatus.</title>
        <authorList>
            <person name="Maeda T."/>
            <person name="Takahashi S."/>
            <person name="Yoshida T."/>
            <person name="Shimamura S."/>
            <person name="Takaki Y."/>
            <person name="Nagai Y."/>
            <person name="Toyoda A."/>
            <person name="Suzuki Y."/>
            <person name="Arimoto A."/>
            <person name="Ishii H."/>
            <person name="Satoh N."/>
            <person name="Nishiyama T."/>
            <person name="Hasebe M."/>
            <person name="Maruyama T."/>
            <person name="Minagawa J."/>
            <person name="Obokata J."/>
            <person name="Shigenobu S."/>
        </authorList>
    </citation>
    <scope>NUCLEOTIDE SEQUENCE [LARGE SCALE GENOMIC DNA]</scope>
</reference>
<accession>A0AAV4DMY4</accession>
<protein>
    <submittedName>
        <fullName evidence="2">Uncharacterized protein</fullName>
    </submittedName>
</protein>
<keyword evidence="3" id="KW-1185">Reference proteome</keyword>
<sequence length="107" mass="11731">MPRFFQEVALLQDSVSGIRTRKPHAKNATSNCGTLLESTFDPGTRGGRVQALSRPSQNPGQISFAPPSLYPFLPPSNQAVAGMNWRQEAPADFRATLMPPSDYKIRS</sequence>